<proteinExistence type="inferred from homology"/>
<keyword evidence="4" id="KW-0762">Sugar transport</keyword>
<feature type="transmembrane region" description="Helical" evidence="8">
    <location>
        <begin position="186"/>
        <end position="208"/>
    </location>
</feature>
<evidence type="ECO:0000259" key="9">
    <source>
        <dbReference type="PROSITE" id="PS50928"/>
    </source>
</evidence>
<keyword evidence="2 8" id="KW-0813">Transport</keyword>
<keyword evidence="5 8" id="KW-0812">Transmembrane</keyword>
<keyword evidence="11" id="KW-1185">Reference proteome</keyword>
<dbReference type="AlphaFoldDB" id="A0A1I2KJ20"/>
<dbReference type="OrthoDB" id="9794684at2"/>
<dbReference type="Pfam" id="PF00528">
    <property type="entry name" value="BPD_transp_1"/>
    <property type="match status" value="1"/>
</dbReference>
<dbReference type="Gene3D" id="1.10.3720.10">
    <property type="entry name" value="MetI-like"/>
    <property type="match status" value="1"/>
</dbReference>
<evidence type="ECO:0000256" key="3">
    <source>
        <dbReference type="ARBA" id="ARBA00022475"/>
    </source>
</evidence>
<evidence type="ECO:0000256" key="2">
    <source>
        <dbReference type="ARBA" id="ARBA00022448"/>
    </source>
</evidence>
<dbReference type="EMBL" id="FOOK01000002">
    <property type="protein sequence ID" value="SFF66954.1"/>
    <property type="molecule type" value="Genomic_DNA"/>
</dbReference>
<protein>
    <submittedName>
        <fullName evidence="10">Carbohydrate ABC transporter membrane protein 2, CUT1 family</fullName>
    </submittedName>
</protein>
<dbReference type="GO" id="GO:0042956">
    <property type="term" value="P:maltodextrin transmembrane transport"/>
    <property type="evidence" value="ECO:0007669"/>
    <property type="project" value="TreeGrafter"/>
</dbReference>
<keyword evidence="3" id="KW-1003">Cell membrane</keyword>
<dbReference type="InterPro" id="IPR035906">
    <property type="entry name" value="MetI-like_sf"/>
</dbReference>
<dbReference type="STRING" id="201973.SAMN04488025_10279"/>
<dbReference type="GO" id="GO:0015423">
    <property type="term" value="F:ABC-type maltose transporter activity"/>
    <property type="evidence" value="ECO:0007669"/>
    <property type="project" value="TreeGrafter"/>
</dbReference>
<organism evidence="10 11">
    <name type="scientific">Planifilum fulgidum</name>
    <dbReference type="NCBI Taxonomy" id="201973"/>
    <lineage>
        <taxon>Bacteria</taxon>
        <taxon>Bacillati</taxon>
        <taxon>Bacillota</taxon>
        <taxon>Bacilli</taxon>
        <taxon>Bacillales</taxon>
        <taxon>Thermoactinomycetaceae</taxon>
        <taxon>Planifilum</taxon>
    </lineage>
</organism>
<dbReference type="PROSITE" id="PS50928">
    <property type="entry name" value="ABC_TM1"/>
    <property type="match status" value="1"/>
</dbReference>
<evidence type="ECO:0000256" key="1">
    <source>
        <dbReference type="ARBA" id="ARBA00004651"/>
    </source>
</evidence>
<name>A0A1I2KJ20_9BACL</name>
<evidence type="ECO:0000313" key="11">
    <source>
        <dbReference type="Proteomes" id="UP000198661"/>
    </source>
</evidence>
<evidence type="ECO:0000256" key="7">
    <source>
        <dbReference type="ARBA" id="ARBA00023136"/>
    </source>
</evidence>
<dbReference type="GO" id="GO:0005886">
    <property type="term" value="C:plasma membrane"/>
    <property type="evidence" value="ECO:0007669"/>
    <property type="project" value="UniProtKB-SubCell"/>
</dbReference>
<feature type="transmembrane region" description="Helical" evidence="8">
    <location>
        <begin position="12"/>
        <end position="34"/>
    </location>
</feature>
<evidence type="ECO:0000313" key="10">
    <source>
        <dbReference type="EMBL" id="SFF66954.1"/>
    </source>
</evidence>
<reference evidence="10 11" key="1">
    <citation type="submission" date="2016-10" db="EMBL/GenBank/DDBJ databases">
        <authorList>
            <person name="de Groot N.N."/>
        </authorList>
    </citation>
    <scope>NUCLEOTIDE SEQUENCE [LARGE SCALE GENOMIC DNA]</scope>
    <source>
        <strain evidence="10 11">DSM 44945</strain>
    </source>
</reference>
<dbReference type="PANTHER" id="PTHR32243:SF34">
    <property type="entry name" value="GALACTOOLIGOSACCHARIDES TRANSPORT SYSTEM PERMEASE PROTEIN GANQ"/>
    <property type="match status" value="1"/>
</dbReference>
<comment type="subcellular location">
    <subcellularLocation>
        <location evidence="1 8">Cell membrane</location>
        <topology evidence="1 8">Multi-pass membrane protein</topology>
    </subcellularLocation>
</comment>
<dbReference type="CDD" id="cd06261">
    <property type="entry name" value="TM_PBP2"/>
    <property type="match status" value="1"/>
</dbReference>
<feature type="domain" description="ABC transmembrane type-1" evidence="9">
    <location>
        <begin position="74"/>
        <end position="266"/>
    </location>
</feature>
<feature type="transmembrane region" description="Helical" evidence="8">
    <location>
        <begin position="111"/>
        <end position="133"/>
    </location>
</feature>
<dbReference type="PANTHER" id="PTHR32243">
    <property type="entry name" value="MALTOSE TRANSPORT SYSTEM PERMEASE-RELATED"/>
    <property type="match status" value="1"/>
</dbReference>
<evidence type="ECO:0000256" key="5">
    <source>
        <dbReference type="ARBA" id="ARBA00022692"/>
    </source>
</evidence>
<evidence type="ECO:0000256" key="4">
    <source>
        <dbReference type="ARBA" id="ARBA00022597"/>
    </source>
</evidence>
<dbReference type="InterPro" id="IPR000515">
    <property type="entry name" value="MetI-like"/>
</dbReference>
<keyword evidence="6 8" id="KW-1133">Transmembrane helix</keyword>
<feature type="transmembrane region" description="Helical" evidence="8">
    <location>
        <begin position="245"/>
        <end position="265"/>
    </location>
</feature>
<dbReference type="FunFam" id="1.10.3720.10:FF:000034">
    <property type="entry name" value="Sugar ABC transporter permease"/>
    <property type="match status" value="1"/>
</dbReference>
<sequence length="281" mass="31160">MSGTKRKWSIGLLLTYAFLLFMVAVTLYPILWVIGSSLNPGTSLFSSTLIPKNATLDHYVWLFTSPDSQYLVWYKNTLKISLINAAVSVILTTGTAYAFSRYRFFGRKYGLVAFLVLQMFPQAMSMVALYILLNEIGLLDTHLGLILVYAGAQIPFNTWLVKGYFDTIPRGLDEAARIDGAGHNTVFFRIMLPLARPIIAVVALFNFMGPMTDFLLPRIVLTNPDKWTLAVGLFGFISDKFGQNFTVFAAGSVLIALPIALFFLAMQRYFISGLTAGATKG</sequence>
<dbReference type="Proteomes" id="UP000198661">
    <property type="component" value="Unassembled WGS sequence"/>
</dbReference>
<evidence type="ECO:0000256" key="8">
    <source>
        <dbReference type="RuleBase" id="RU363032"/>
    </source>
</evidence>
<dbReference type="SUPFAM" id="SSF161098">
    <property type="entry name" value="MetI-like"/>
    <property type="match status" value="1"/>
</dbReference>
<feature type="transmembrane region" description="Helical" evidence="8">
    <location>
        <begin position="145"/>
        <end position="165"/>
    </location>
</feature>
<evidence type="ECO:0000256" key="6">
    <source>
        <dbReference type="ARBA" id="ARBA00022989"/>
    </source>
</evidence>
<gene>
    <name evidence="10" type="ORF">SAMN04488025_10279</name>
</gene>
<dbReference type="RefSeq" id="WP_092035521.1">
    <property type="nucleotide sequence ID" value="NZ_FOOK01000002.1"/>
</dbReference>
<accession>A0A1I2KJ20</accession>
<keyword evidence="7 8" id="KW-0472">Membrane</keyword>
<dbReference type="InterPro" id="IPR050901">
    <property type="entry name" value="BP-dep_ABC_trans_perm"/>
</dbReference>
<comment type="similarity">
    <text evidence="8">Belongs to the binding-protein-dependent transport system permease family.</text>
</comment>
<feature type="transmembrane region" description="Helical" evidence="8">
    <location>
        <begin position="80"/>
        <end position="99"/>
    </location>
</feature>